<evidence type="ECO:0000256" key="4">
    <source>
        <dbReference type="ARBA" id="ARBA00022741"/>
    </source>
</evidence>
<dbReference type="Pfam" id="PF00364">
    <property type="entry name" value="Biotin_lipoyl"/>
    <property type="match status" value="1"/>
</dbReference>
<keyword evidence="3" id="KW-0436">Ligase</keyword>
<dbReference type="SUPFAM" id="SSF52440">
    <property type="entry name" value="PreATP-grasp domain"/>
    <property type="match status" value="1"/>
</dbReference>
<dbReference type="RefSeq" id="WP_210899273.1">
    <property type="nucleotide sequence ID" value="NZ_CP071696.1"/>
</dbReference>
<dbReference type="KEGG" id="aarc:G127AT_02035"/>
<evidence type="ECO:0000313" key="12">
    <source>
        <dbReference type="EMBL" id="QTX05044.1"/>
    </source>
</evidence>
<dbReference type="InterPro" id="IPR005481">
    <property type="entry name" value="BC-like_N"/>
</dbReference>
<dbReference type="InterPro" id="IPR000089">
    <property type="entry name" value="Biotin_lipoyl"/>
</dbReference>
<reference evidence="12" key="1">
    <citation type="submission" date="2021-03" db="EMBL/GenBank/DDBJ databases">
        <title>Agromyces archimandritus sp. nov., isolated from the cockroach Archimandrita tessellata.</title>
        <authorList>
            <person name="Guzman J."/>
            <person name="Ortuzar M."/>
            <person name="Poehlein A."/>
            <person name="Daniel R."/>
            <person name="Trujillo M."/>
            <person name="Vilcinskas A."/>
        </authorList>
    </citation>
    <scope>NUCLEOTIDE SEQUENCE</scope>
    <source>
        <strain evidence="12">G127AT</strain>
    </source>
</reference>
<dbReference type="InterPro" id="IPR005479">
    <property type="entry name" value="CPAse_ATP-bd"/>
</dbReference>
<accession>A0A975IP96</accession>
<evidence type="ECO:0000256" key="5">
    <source>
        <dbReference type="ARBA" id="ARBA00022840"/>
    </source>
</evidence>
<dbReference type="SUPFAM" id="SSF51246">
    <property type="entry name" value="Rudiment single hybrid motif"/>
    <property type="match status" value="1"/>
</dbReference>
<dbReference type="SUPFAM" id="SSF56059">
    <property type="entry name" value="Glutathione synthetase ATP-binding domain-like"/>
    <property type="match status" value="1"/>
</dbReference>
<feature type="region of interest" description="Disordered" evidence="8">
    <location>
        <begin position="633"/>
        <end position="665"/>
    </location>
</feature>
<dbReference type="GO" id="GO:0046872">
    <property type="term" value="F:metal ion binding"/>
    <property type="evidence" value="ECO:0007669"/>
    <property type="project" value="InterPro"/>
</dbReference>
<name>A0A975IP96_9MICO</name>
<dbReference type="Gene3D" id="3.30.470.20">
    <property type="entry name" value="ATP-grasp fold, B domain"/>
    <property type="match status" value="1"/>
</dbReference>
<dbReference type="SMART" id="SM00878">
    <property type="entry name" value="Biotin_carb_C"/>
    <property type="match status" value="1"/>
</dbReference>
<organism evidence="12 13">
    <name type="scientific">Agromyces archimandritae</name>
    <dbReference type="NCBI Taxonomy" id="2781962"/>
    <lineage>
        <taxon>Bacteria</taxon>
        <taxon>Bacillati</taxon>
        <taxon>Actinomycetota</taxon>
        <taxon>Actinomycetes</taxon>
        <taxon>Micrococcales</taxon>
        <taxon>Microbacteriaceae</taxon>
        <taxon>Agromyces</taxon>
    </lineage>
</organism>
<protein>
    <recommendedName>
        <fullName evidence="2">biotin carboxylase</fullName>
        <ecNumber evidence="2">6.3.4.14</ecNumber>
    </recommendedName>
</protein>
<gene>
    <name evidence="12" type="ORF">G127AT_02035</name>
</gene>
<dbReference type="InterPro" id="IPR011764">
    <property type="entry name" value="Biotin_carboxylation_dom"/>
</dbReference>
<comment type="cofactor">
    <cofactor evidence="1">
        <name>biotin</name>
        <dbReference type="ChEBI" id="CHEBI:57586"/>
    </cofactor>
</comment>
<evidence type="ECO:0000256" key="7">
    <source>
        <dbReference type="PROSITE-ProRule" id="PRU00409"/>
    </source>
</evidence>
<evidence type="ECO:0000259" key="9">
    <source>
        <dbReference type="PROSITE" id="PS50968"/>
    </source>
</evidence>
<dbReference type="PROSITE" id="PS50968">
    <property type="entry name" value="BIOTINYL_LIPOYL"/>
    <property type="match status" value="1"/>
</dbReference>
<dbReference type="EMBL" id="CP071696">
    <property type="protein sequence ID" value="QTX05044.1"/>
    <property type="molecule type" value="Genomic_DNA"/>
</dbReference>
<evidence type="ECO:0000259" key="10">
    <source>
        <dbReference type="PROSITE" id="PS50975"/>
    </source>
</evidence>
<dbReference type="InterPro" id="IPR016185">
    <property type="entry name" value="PreATP-grasp_dom_sf"/>
</dbReference>
<evidence type="ECO:0000256" key="1">
    <source>
        <dbReference type="ARBA" id="ARBA00001953"/>
    </source>
</evidence>
<feature type="compositionally biased region" description="Basic and acidic residues" evidence="8">
    <location>
        <begin position="633"/>
        <end position="651"/>
    </location>
</feature>
<evidence type="ECO:0000256" key="6">
    <source>
        <dbReference type="ARBA" id="ARBA00023267"/>
    </source>
</evidence>
<dbReference type="AlphaFoldDB" id="A0A975IP96"/>
<evidence type="ECO:0000256" key="2">
    <source>
        <dbReference type="ARBA" id="ARBA00013263"/>
    </source>
</evidence>
<keyword evidence="6" id="KW-0092">Biotin</keyword>
<keyword evidence="5 7" id="KW-0067">ATP-binding</keyword>
<dbReference type="PANTHER" id="PTHR18866:SF33">
    <property type="entry name" value="METHYLCROTONOYL-COA CARBOXYLASE SUBUNIT ALPHA, MITOCHONDRIAL-RELATED"/>
    <property type="match status" value="1"/>
</dbReference>
<dbReference type="GO" id="GO:0004075">
    <property type="term" value="F:biotin carboxylase activity"/>
    <property type="evidence" value="ECO:0007669"/>
    <property type="project" value="UniProtKB-EC"/>
</dbReference>
<dbReference type="FunFam" id="3.40.50.20:FF:000010">
    <property type="entry name" value="Propionyl-CoA carboxylase subunit alpha"/>
    <property type="match status" value="1"/>
</dbReference>
<dbReference type="GO" id="GO:0005524">
    <property type="term" value="F:ATP binding"/>
    <property type="evidence" value="ECO:0007669"/>
    <property type="project" value="UniProtKB-UniRule"/>
</dbReference>
<dbReference type="InterPro" id="IPR050856">
    <property type="entry name" value="Biotin_carboxylase_complex"/>
</dbReference>
<feature type="domain" description="ATP-grasp" evidence="10">
    <location>
        <begin position="120"/>
        <end position="320"/>
    </location>
</feature>
<feature type="domain" description="Biotin carboxylation" evidence="11">
    <location>
        <begin position="1"/>
        <end position="445"/>
    </location>
</feature>
<evidence type="ECO:0000313" key="13">
    <source>
        <dbReference type="Proteomes" id="UP000671914"/>
    </source>
</evidence>
<dbReference type="InterPro" id="IPR001882">
    <property type="entry name" value="Biotin_BS"/>
</dbReference>
<dbReference type="InterPro" id="IPR011054">
    <property type="entry name" value="Rudment_hybrid_motif"/>
</dbReference>
<feature type="domain" description="Lipoyl-binding" evidence="9">
    <location>
        <begin position="557"/>
        <end position="633"/>
    </location>
</feature>
<dbReference type="Pfam" id="PF00289">
    <property type="entry name" value="Biotin_carb_N"/>
    <property type="match status" value="1"/>
</dbReference>
<evidence type="ECO:0000259" key="11">
    <source>
        <dbReference type="PROSITE" id="PS50979"/>
    </source>
</evidence>
<dbReference type="Gene3D" id="2.40.50.100">
    <property type="match status" value="1"/>
</dbReference>
<dbReference type="InterPro" id="IPR011761">
    <property type="entry name" value="ATP-grasp"/>
</dbReference>
<dbReference type="CDD" id="cd06850">
    <property type="entry name" value="biotinyl_domain"/>
    <property type="match status" value="1"/>
</dbReference>
<evidence type="ECO:0000256" key="3">
    <source>
        <dbReference type="ARBA" id="ARBA00022598"/>
    </source>
</evidence>
<dbReference type="Proteomes" id="UP000671914">
    <property type="component" value="Chromosome"/>
</dbReference>
<dbReference type="PANTHER" id="PTHR18866">
    <property type="entry name" value="CARBOXYLASE:PYRUVATE/ACETYL-COA/PROPIONYL-COA CARBOXYLASE"/>
    <property type="match status" value="1"/>
</dbReference>
<dbReference type="InterPro" id="IPR005482">
    <property type="entry name" value="Biotin_COase_C"/>
</dbReference>
<dbReference type="PROSITE" id="PS50979">
    <property type="entry name" value="BC"/>
    <property type="match status" value="1"/>
</dbReference>
<dbReference type="EC" id="6.3.4.14" evidence="2"/>
<keyword evidence="4 7" id="KW-0547">Nucleotide-binding</keyword>
<keyword evidence="13" id="KW-1185">Reference proteome</keyword>
<dbReference type="Pfam" id="PF02785">
    <property type="entry name" value="Biotin_carb_C"/>
    <property type="match status" value="1"/>
</dbReference>
<dbReference type="PROSITE" id="PS00188">
    <property type="entry name" value="BIOTIN"/>
    <property type="match status" value="1"/>
</dbReference>
<dbReference type="PROSITE" id="PS50975">
    <property type="entry name" value="ATP_GRASP"/>
    <property type="match status" value="1"/>
</dbReference>
<dbReference type="Pfam" id="PF02786">
    <property type="entry name" value="CPSase_L_D2"/>
    <property type="match status" value="1"/>
</dbReference>
<dbReference type="SUPFAM" id="SSF51230">
    <property type="entry name" value="Single hybrid motif"/>
    <property type="match status" value="1"/>
</dbReference>
<evidence type="ECO:0000256" key="8">
    <source>
        <dbReference type="SAM" id="MobiDB-lite"/>
    </source>
</evidence>
<proteinExistence type="predicted"/>
<dbReference type="PROSITE" id="PS00867">
    <property type="entry name" value="CPSASE_2"/>
    <property type="match status" value="1"/>
</dbReference>
<dbReference type="InterPro" id="IPR011053">
    <property type="entry name" value="Single_hybrid_motif"/>
</dbReference>
<sequence length="665" mass="69139">MFETVLIANRGEIACRIIRTLRRLGIRSVAVYSDADAGAPHVRLADDAVRLGPAPAAESYLHVPRILAAARETGAQAIHPGYGFLSEDAGFARAVREAGLVFIGPGEEALHVMGDKIRAKDRVAAAGVPTVPGFAEPAGERMPDAALAARAAESGFPLLVKPSAGGGGKGMQTAASLAELEQAIPAARRIARAAFGDDALLFERLVERPRHIEIQVLADAHGTVRHLGERECTLQRRHQKVVEEAPSPAVDTALRARLGEAAVAAAASVGYRGAGTVEFLLAPGGEFFFIEMNTRLQVEHPVTEAVTGVDLVEQQLRIAAGEPLAELPAEPAGHAVEVRLYAEDPARGFLPATGRILALDWPEGVRVDAGVEAGSEVTADYDPMLAKLIAHGADRAEALARLRAALETAVVLGVTTNLGFLGALLADPAVAAGELDTGLIDRLPEPGEPGSGDARLAPALVAADAMLERAARAEAAAADDVWVRARGFAVGGAAPPPRRRFEVRSAAFAGATDHAVAARAVTARADDGSAWVHTGGVTAWLAPEPRRAALDARLAELGRAGAPASPELRAPMPGTVTSLGAADGEAVEAGRTVLAIEAMKMEHRLEAPVDGVLELAVAVGELVQRDQLVARIRPAEAAEPEDRPGGPERPAEPGADPAQHASHEE</sequence>
<dbReference type="PROSITE" id="PS00866">
    <property type="entry name" value="CPSASE_1"/>
    <property type="match status" value="1"/>
</dbReference>